<comment type="similarity">
    <text evidence="10">Belongs to the CRISPR-associated endonuclease Cas1 family.</text>
</comment>
<sequence length="343" mass="38084">MRRLLNTLYVTTQGAYLAKDGEAVAVRVEQETRLRVPLHGLGGVVCFGLVSASPPLLAACAEQDIGVSFLSEHGRFLASVRGPVSGNVLLRREQYRRADQPDARALLCGCFVQGKIINARTVLRRFLRDHGDSAGAPAIASAASSMADMLDRVVRATTEEQIRGIEGEAASLYFGVFDGLILTRTRDFTFTTRSRRPPLDPVNCLLSFVYTLLAHDVRSALETVGLDPQVGFLHRDRPGRPSLALDVMEEFRHWLADRLVLSLVNRGQLDPKDFKRSGSGGVVLADDARKDVLVAWQKRKQEEVLHPFLDERMPIGLLPHTQAMLLARHLRGELDAYPPFLWK</sequence>
<dbReference type="GO" id="GO:0043571">
    <property type="term" value="P:maintenance of CRISPR repeat elements"/>
    <property type="evidence" value="ECO:0007669"/>
    <property type="project" value="UniProtKB-UniRule"/>
</dbReference>
<name>B8DQ55_NITV9</name>
<dbReference type="CDD" id="cd09721">
    <property type="entry name" value="Cas1_I-C"/>
    <property type="match status" value="1"/>
</dbReference>
<comment type="cofactor">
    <cofactor evidence="10">
        <name>Mg(2+)</name>
        <dbReference type="ChEBI" id="CHEBI:18420"/>
    </cofactor>
    <cofactor evidence="10">
        <name>Mn(2+)</name>
        <dbReference type="ChEBI" id="CHEBI:29035"/>
    </cofactor>
</comment>
<comment type="subunit">
    <text evidence="9 10">Homodimer, forms a heterotetramer with a Cas2 homodimer.</text>
</comment>
<dbReference type="GO" id="GO:0046872">
    <property type="term" value="F:metal ion binding"/>
    <property type="evidence" value="ECO:0007669"/>
    <property type="project" value="UniProtKB-UniRule"/>
</dbReference>
<dbReference type="KEGG" id="dvm:DvMF_1976"/>
<dbReference type="GO" id="GO:0004520">
    <property type="term" value="F:DNA endonuclease activity"/>
    <property type="evidence" value="ECO:0007669"/>
    <property type="project" value="InterPro"/>
</dbReference>
<evidence type="ECO:0000256" key="2">
    <source>
        <dbReference type="ARBA" id="ARBA00022723"/>
    </source>
</evidence>
<dbReference type="InterPro" id="IPR042211">
    <property type="entry name" value="CRISPR-assoc_Cas1_N"/>
</dbReference>
<evidence type="ECO:0000256" key="1">
    <source>
        <dbReference type="ARBA" id="ARBA00022722"/>
    </source>
</evidence>
<dbReference type="InterPro" id="IPR002729">
    <property type="entry name" value="CRISPR-assoc_Cas1"/>
</dbReference>
<keyword evidence="4 10" id="KW-0378">Hydrolase</keyword>
<feature type="binding site" evidence="10">
    <location>
        <position position="249"/>
    </location>
    <ligand>
        <name>Mn(2+)</name>
        <dbReference type="ChEBI" id="CHEBI:29035"/>
    </ligand>
</feature>
<proteinExistence type="inferred from homology"/>
<dbReference type="GO" id="GO:0016787">
    <property type="term" value="F:hydrolase activity"/>
    <property type="evidence" value="ECO:0007669"/>
    <property type="project" value="UniProtKB-KW"/>
</dbReference>
<feature type="binding site" evidence="10">
    <location>
        <position position="166"/>
    </location>
    <ligand>
        <name>Mn(2+)</name>
        <dbReference type="ChEBI" id="CHEBI:29035"/>
    </ligand>
</feature>
<accession>B8DQ55</accession>
<keyword evidence="2 10" id="KW-0479">Metal-binding</keyword>
<keyword evidence="6 10" id="KW-0051">Antiviral defense</keyword>
<dbReference type="OrthoDB" id="9803119at2"/>
<dbReference type="EMBL" id="CP001197">
    <property type="protein sequence ID" value="ACL08919.1"/>
    <property type="molecule type" value="Genomic_DNA"/>
</dbReference>
<evidence type="ECO:0000256" key="4">
    <source>
        <dbReference type="ARBA" id="ARBA00022801"/>
    </source>
</evidence>
<dbReference type="Gene3D" id="3.100.10.20">
    <property type="entry name" value="CRISPR-associated endonuclease Cas1, N-terminal domain"/>
    <property type="match status" value="1"/>
</dbReference>
<keyword evidence="1 10" id="KW-0540">Nuclease</keyword>
<evidence type="ECO:0000256" key="3">
    <source>
        <dbReference type="ARBA" id="ARBA00022759"/>
    </source>
</evidence>
<dbReference type="HAMAP" id="MF_01470">
    <property type="entry name" value="Cas1"/>
    <property type="match status" value="1"/>
</dbReference>
<evidence type="ECO:0000256" key="9">
    <source>
        <dbReference type="ARBA" id="ARBA00038592"/>
    </source>
</evidence>
<evidence type="ECO:0000256" key="7">
    <source>
        <dbReference type="ARBA" id="ARBA00023125"/>
    </source>
</evidence>
<evidence type="ECO:0000256" key="5">
    <source>
        <dbReference type="ARBA" id="ARBA00022842"/>
    </source>
</evidence>
<organism evidence="11">
    <name type="scientific">Nitratidesulfovibrio vulgaris (strain DSM 19637 / Miyazaki F)</name>
    <name type="common">Desulfovibrio vulgaris</name>
    <dbReference type="NCBI Taxonomy" id="883"/>
    <lineage>
        <taxon>Bacteria</taxon>
        <taxon>Pseudomonadati</taxon>
        <taxon>Thermodesulfobacteriota</taxon>
        <taxon>Desulfovibrionia</taxon>
        <taxon>Desulfovibrionales</taxon>
        <taxon>Desulfovibrionaceae</taxon>
        <taxon>Nitratidesulfovibrio</taxon>
    </lineage>
</organism>
<keyword evidence="5 10" id="KW-0460">Magnesium</keyword>
<dbReference type="STRING" id="883.DvMF_1976"/>
<evidence type="ECO:0000256" key="10">
    <source>
        <dbReference type="HAMAP-Rule" id="MF_01470"/>
    </source>
</evidence>
<dbReference type="Gene3D" id="1.20.120.920">
    <property type="entry name" value="CRISPR-associated endonuclease Cas1, C-terminal domain"/>
    <property type="match status" value="1"/>
</dbReference>
<dbReference type="NCBIfam" id="TIGR00287">
    <property type="entry name" value="cas1"/>
    <property type="match status" value="1"/>
</dbReference>
<keyword evidence="7 10" id="KW-0238">DNA-binding</keyword>
<protein>
    <recommendedName>
        <fullName evidence="10">CRISPR-associated endonuclease Cas1</fullName>
        <ecNumber evidence="10">3.1.-.-</ecNumber>
    </recommendedName>
</protein>
<evidence type="ECO:0000256" key="6">
    <source>
        <dbReference type="ARBA" id="ARBA00023118"/>
    </source>
</evidence>
<dbReference type="GO" id="GO:0051607">
    <property type="term" value="P:defense response to virus"/>
    <property type="evidence" value="ECO:0007669"/>
    <property type="project" value="UniProtKB-UniRule"/>
</dbReference>
<keyword evidence="8 10" id="KW-0464">Manganese</keyword>
<keyword evidence="3 10" id="KW-0255">Endonuclease</keyword>
<dbReference type="InterPro" id="IPR019856">
    <property type="entry name" value="CRISPR-assoc_Cas1_DVULG"/>
</dbReference>
<dbReference type="InterPro" id="IPR042206">
    <property type="entry name" value="CRISPR-assoc_Cas1_C"/>
</dbReference>
<dbReference type="AlphaFoldDB" id="B8DQ55"/>
<comment type="function">
    <text evidence="10">CRISPR (clustered regularly interspaced short palindromic repeat), is an adaptive immune system that provides protection against mobile genetic elements (viruses, transposable elements and conjugative plasmids). CRISPR clusters contain spacers, sequences complementary to antecedent mobile elements, and target invading nucleic acids. CRISPR clusters are transcribed and processed into CRISPR RNA (crRNA). Acts as a dsDNA endonuclease. Involved in the integration of spacer DNA into the CRISPR cassette.</text>
</comment>
<reference evidence="11" key="1">
    <citation type="submission" date="2008-10" db="EMBL/GenBank/DDBJ databases">
        <title>Complete sequence of Desulfovibrio vulgaris str. 'Miyazaki F'.</title>
        <authorList>
            <person name="Lucas S."/>
            <person name="Copeland A."/>
            <person name="Lapidus A."/>
            <person name="Glavina del Rio T."/>
            <person name="Dalin E."/>
            <person name="Tice H."/>
            <person name="Bruce D."/>
            <person name="Goodwin L."/>
            <person name="Pitluck S."/>
            <person name="Sims D."/>
            <person name="Brettin T."/>
            <person name="Detter J.C."/>
            <person name="Han C."/>
            <person name="Larimer F."/>
            <person name="Land M."/>
            <person name="Hauser L."/>
            <person name="Kyrpides N."/>
            <person name="Mikhailova N."/>
            <person name="Hazen T.C."/>
            <person name="Richardson P."/>
        </authorList>
    </citation>
    <scope>NUCLEOTIDE SEQUENCE</scope>
    <source>
        <strain evidence="11">Miyazaki F</strain>
    </source>
</reference>
<dbReference type="HOGENOM" id="CLU_052779_1_0_7"/>
<dbReference type="eggNOG" id="COG1518">
    <property type="taxonomic scope" value="Bacteria"/>
</dbReference>
<dbReference type="GO" id="GO:0003677">
    <property type="term" value="F:DNA binding"/>
    <property type="evidence" value="ECO:0007669"/>
    <property type="project" value="UniProtKB-KW"/>
</dbReference>
<dbReference type="EC" id="3.1.-.-" evidence="10"/>
<dbReference type="PANTHER" id="PTHR34353:SF2">
    <property type="entry name" value="CRISPR-ASSOCIATED ENDONUCLEASE CAS1 1"/>
    <property type="match status" value="1"/>
</dbReference>
<dbReference type="InterPro" id="IPR050646">
    <property type="entry name" value="Cas1"/>
</dbReference>
<gene>
    <name evidence="10" type="primary">cas1</name>
    <name evidence="11" type="ordered locus">DvMF_1976</name>
</gene>
<evidence type="ECO:0000313" key="11">
    <source>
        <dbReference type="EMBL" id="ACL08919.1"/>
    </source>
</evidence>
<dbReference type="NCBIfam" id="TIGR03640">
    <property type="entry name" value="cas1_DVULG"/>
    <property type="match status" value="1"/>
</dbReference>
<feature type="binding site" evidence="10">
    <location>
        <position position="234"/>
    </location>
    <ligand>
        <name>Mn(2+)</name>
        <dbReference type="ChEBI" id="CHEBI:29035"/>
    </ligand>
</feature>
<dbReference type="Pfam" id="PF01867">
    <property type="entry name" value="Cas_Cas1"/>
    <property type="match status" value="1"/>
</dbReference>
<evidence type="ECO:0000256" key="8">
    <source>
        <dbReference type="ARBA" id="ARBA00023211"/>
    </source>
</evidence>
<dbReference type="PANTHER" id="PTHR34353">
    <property type="entry name" value="CRISPR-ASSOCIATED ENDONUCLEASE CAS1 1"/>
    <property type="match status" value="1"/>
</dbReference>